<dbReference type="InterPro" id="IPR029017">
    <property type="entry name" value="Enolase-like_N"/>
</dbReference>
<dbReference type="PANTHER" id="PTHR48080">
    <property type="entry name" value="D-GALACTONATE DEHYDRATASE-RELATED"/>
    <property type="match status" value="1"/>
</dbReference>
<dbReference type="SMART" id="SM00922">
    <property type="entry name" value="MR_MLE"/>
    <property type="match status" value="1"/>
</dbReference>
<dbReference type="Gene3D" id="3.30.390.10">
    <property type="entry name" value="Enolase-like, N-terminal domain"/>
    <property type="match status" value="1"/>
</dbReference>
<gene>
    <name evidence="5" type="ORF">DD666_03685</name>
</gene>
<dbReference type="SUPFAM" id="SSF51604">
    <property type="entry name" value="Enolase C-terminal domain-like"/>
    <property type="match status" value="1"/>
</dbReference>
<reference evidence="5 6" key="1">
    <citation type="journal article" date="2018" name="Nat. Biotechnol.">
        <title>A standardized bacterial taxonomy based on genome phylogeny substantially revises the tree of life.</title>
        <authorList>
            <person name="Parks D.H."/>
            <person name="Chuvochina M."/>
            <person name="Waite D.W."/>
            <person name="Rinke C."/>
            <person name="Skarshewski A."/>
            <person name="Chaumeil P.A."/>
            <person name="Hugenholtz P."/>
        </authorList>
    </citation>
    <scope>NUCLEOTIDE SEQUENCE [LARGE SCALE GENOMIC DNA]</scope>
    <source>
        <strain evidence="5">UBA10707</strain>
    </source>
</reference>
<dbReference type="Pfam" id="PF13378">
    <property type="entry name" value="MR_MLE_C"/>
    <property type="match status" value="1"/>
</dbReference>
<dbReference type="Gene3D" id="3.20.20.120">
    <property type="entry name" value="Enolase-like C-terminal domain"/>
    <property type="match status" value="1"/>
</dbReference>
<evidence type="ECO:0000256" key="3">
    <source>
        <dbReference type="ARBA" id="ARBA00011973"/>
    </source>
</evidence>
<comment type="pathway">
    <text evidence="2">Carbohydrate acid metabolism; D-glucarate degradation; 2,5-dioxopentanoate from D-glucarate: step 1/2.</text>
</comment>
<organism evidence="5 6">
    <name type="scientific">Advenella kashmirensis</name>
    <dbReference type="NCBI Taxonomy" id="310575"/>
    <lineage>
        <taxon>Bacteria</taxon>
        <taxon>Pseudomonadati</taxon>
        <taxon>Pseudomonadota</taxon>
        <taxon>Betaproteobacteria</taxon>
        <taxon>Burkholderiales</taxon>
        <taxon>Alcaligenaceae</taxon>
    </lineage>
</organism>
<dbReference type="InterPro" id="IPR036849">
    <property type="entry name" value="Enolase-like_C_sf"/>
</dbReference>
<feature type="domain" description="Mandelate racemase/muconate lactonizing enzyme C-terminal" evidence="4">
    <location>
        <begin position="131"/>
        <end position="243"/>
    </location>
</feature>
<evidence type="ECO:0000256" key="2">
    <source>
        <dbReference type="ARBA" id="ARBA00005183"/>
    </source>
</evidence>
<dbReference type="InterPro" id="IPR034593">
    <property type="entry name" value="DgoD-like"/>
</dbReference>
<dbReference type="SUPFAM" id="SSF54826">
    <property type="entry name" value="Enolase N-terminal domain-like"/>
    <property type="match status" value="1"/>
</dbReference>
<evidence type="ECO:0000256" key="1">
    <source>
        <dbReference type="ARBA" id="ARBA00001426"/>
    </source>
</evidence>
<evidence type="ECO:0000259" key="4">
    <source>
        <dbReference type="SMART" id="SM00922"/>
    </source>
</evidence>
<protein>
    <recommendedName>
        <fullName evidence="3">glucarate dehydratase</fullName>
        <ecNumber evidence="3">4.2.1.40</ecNumber>
    </recommendedName>
</protein>
<dbReference type="GO" id="GO:0008872">
    <property type="term" value="F:glucarate dehydratase activity"/>
    <property type="evidence" value="ECO:0007669"/>
    <property type="project" value="UniProtKB-EC"/>
</dbReference>
<dbReference type="InterPro" id="IPR013342">
    <property type="entry name" value="Mandelate_racemase_C"/>
</dbReference>
<dbReference type="InterPro" id="IPR029065">
    <property type="entry name" value="Enolase_C-like"/>
</dbReference>
<dbReference type="EMBL" id="DOEK01000005">
    <property type="protein sequence ID" value="HBP28502.1"/>
    <property type="molecule type" value="Genomic_DNA"/>
</dbReference>
<dbReference type="EC" id="4.2.1.40" evidence="3"/>
<evidence type="ECO:0000313" key="5">
    <source>
        <dbReference type="EMBL" id="HBP28502.1"/>
    </source>
</evidence>
<evidence type="ECO:0000313" key="6">
    <source>
        <dbReference type="Proteomes" id="UP000264036"/>
    </source>
</evidence>
<dbReference type="SFLD" id="SFLDS00001">
    <property type="entry name" value="Enolase"/>
    <property type="match status" value="1"/>
</dbReference>
<proteinExistence type="predicted"/>
<accession>A0A356LC29</accession>
<name>A0A356LC29_9BURK</name>
<sequence>MSTIASVTAVAFNVSPKTNWFFILIQMNDGSRAWGEASLNGWETALQTATQLHGQPLVGMTAEAAIAQLRPSAMLPGGLVSNAVLSALAQALWTIRAGQEAVPLHTVLAPLQRKAISVYANINRATVDRAPAGFAATAQRAAAAGFLGFKAAPFDGVTPAACAAGEADQLIRHGVDCLYAIREAVGPQARLMVDCHWRFDEKSALDVLDQLQDVGLHWFECPLAETYDNWDSLRKIKAHANEQNVLIAAAETQVGVASFEMQIREKLLDVIMPDIKYCGGPAHMLAIAEMAAAHDILFAPHNPTGPVCTVASLHVACVASKAHMLELQFEESPLYDALVGQQHPTLEKGKYHVPNRTGLGVEPDMQLISAHPFKPVPFGIETLLAV</sequence>
<comment type="catalytic activity">
    <reaction evidence="1">
        <text>D-glucarate = 5-dehydro-4-deoxy-D-glucarate + H2O</text>
        <dbReference type="Rhea" id="RHEA:14573"/>
        <dbReference type="ChEBI" id="CHEBI:15377"/>
        <dbReference type="ChEBI" id="CHEBI:30612"/>
        <dbReference type="ChEBI" id="CHEBI:42819"/>
        <dbReference type="EC" id="4.2.1.40"/>
    </reaction>
</comment>
<dbReference type="PANTHER" id="PTHR48080:SF4">
    <property type="entry name" value="GLUCARATE DEHYDRATASE"/>
    <property type="match status" value="1"/>
</dbReference>
<comment type="caution">
    <text evidence="5">The sequence shown here is derived from an EMBL/GenBank/DDBJ whole genome shotgun (WGS) entry which is preliminary data.</text>
</comment>
<dbReference type="Proteomes" id="UP000264036">
    <property type="component" value="Unassembled WGS sequence"/>
</dbReference>
<dbReference type="AlphaFoldDB" id="A0A356LC29"/>